<reference evidence="1 2" key="1">
    <citation type="submission" date="2019-04" db="EMBL/GenBank/DDBJ databases">
        <title>Draft genome sequences for three unisolated Alnus-infective Frankia Sp+ strains, AgTrS, AiOr and AvVan, the first sequenced Frankia strains able to sporulate in-planta.</title>
        <authorList>
            <person name="Bethencourt L."/>
            <person name="Vautrin F."/>
            <person name="Taib N."/>
            <person name="Dubost A."/>
            <person name="Castro-Garcia L."/>
            <person name="Imbaud O."/>
            <person name="Abrouk D."/>
            <person name="Fournier P."/>
            <person name="Briolay J."/>
            <person name="Nguyen A."/>
            <person name="Normand P."/>
            <person name="Fernandez M.P."/>
            <person name="Brochier-Armanet C."/>
            <person name="Herrera-Belaroussi A."/>
        </authorList>
    </citation>
    <scope>NUCLEOTIDE SEQUENCE [LARGE SCALE GENOMIC DNA]</scope>
    <source>
        <strain evidence="1 2">AvVan</strain>
    </source>
</reference>
<name>A0A4S5EH21_9ACTN</name>
<evidence type="ECO:0000313" key="1">
    <source>
        <dbReference type="EMBL" id="THJ71351.1"/>
    </source>
</evidence>
<comment type="caution">
    <text evidence="1">The sequence shown here is derived from an EMBL/GenBank/DDBJ whole genome shotgun (WGS) entry which is preliminary data.</text>
</comment>
<evidence type="ECO:0000313" key="2">
    <source>
        <dbReference type="Proteomes" id="UP000305282"/>
    </source>
</evidence>
<dbReference type="AlphaFoldDB" id="A0A4S5EH21"/>
<dbReference type="EMBL" id="SSXH01000400">
    <property type="protein sequence ID" value="THJ71351.1"/>
    <property type="molecule type" value="Genomic_DNA"/>
</dbReference>
<sequence>MKFGVQHGIGDPQWRPEVLDQRNITAWVHSA</sequence>
<organism evidence="1 2">
    <name type="scientific">Candidatus Frankia alpina</name>
    <dbReference type="NCBI Taxonomy" id="2699483"/>
    <lineage>
        <taxon>Bacteria</taxon>
        <taxon>Bacillati</taxon>
        <taxon>Actinomycetota</taxon>
        <taxon>Actinomycetes</taxon>
        <taxon>Frankiales</taxon>
        <taxon>Frankiaceae</taxon>
        <taxon>Frankia</taxon>
    </lineage>
</organism>
<dbReference type="Proteomes" id="UP000305282">
    <property type="component" value="Unassembled WGS sequence"/>
</dbReference>
<accession>A0A4S5EH21</accession>
<feature type="non-terminal residue" evidence="1">
    <location>
        <position position="31"/>
    </location>
</feature>
<gene>
    <name evidence="1" type="ORF">E7Y31_15290</name>
</gene>
<protein>
    <submittedName>
        <fullName evidence="1">LLM class F420-dependent oxidoreductase</fullName>
    </submittedName>
</protein>
<proteinExistence type="predicted"/>
<keyword evidence="2" id="KW-1185">Reference proteome</keyword>